<dbReference type="GO" id="GO:0005886">
    <property type="term" value="C:plasma membrane"/>
    <property type="evidence" value="ECO:0007669"/>
    <property type="project" value="TreeGrafter"/>
</dbReference>
<evidence type="ECO:0000313" key="16">
    <source>
        <dbReference type="EMBL" id="STQ85842.1"/>
    </source>
</evidence>
<dbReference type="Proteomes" id="UP000029922">
    <property type="component" value="Unassembled WGS sequence"/>
</dbReference>
<evidence type="ECO:0000259" key="15">
    <source>
        <dbReference type="Pfam" id="PF01180"/>
    </source>
</evidence>
<dbReference type="InterPro" id="IPR013785">
    <property type="entry name" value="Aldolase_TIM"/>
</dbReference>
<evidence type="ECO:0000256" key="1">
    <source>
        <dbReference type="ARBA" id="ARBA00001917"/>
    </source>
</evidence>
<dbReference type="EMBL" id="JRPD02000008">
    <property type="protein sequence ID" value="TLE00339.1"/>
    <property type="molecule type" value="Genomic_DNA"/>
</dbReference>
<dbReference type="InterPro" id="IPR005719">
    <property type="entry name" value="Dihydroorotate_DH_2"/>
</dbReference>
<evidence type="ECO:0000256" key="6">
    <source>
        <dbReference type="ARBA" id="ARBA00012791"/>
    </source>
</evidence>
<dbReference type="NCBIfam" id="NF003652">
    <property type="entry name" value="PRK05286.2-5"/>
    <property type="match status" value="1"/>
</dbReference>
<comment type="function">
    <text evidence="2">Catalyzes the conversion of dihydroorotate to orotate with quinone as electron acceptor.</text>
</comment>
<dbReference type="SUPFAM" id="SSF51395">
    <property type="entry name" value="FMN-linked oxidoreductases"/>
    <property type="match status" value="1"/>
</dbReference>
<dbReference type="InterPro" id="IPR050074">
    <property type="entry name" value="DHO_dehydrogenase"/>
</dbReference>
<evidence type="ECO:0000256" key="2">
    <source>
        <dbReference type="ARBA" id="ARBA00003125"/>
    </source>
</evidence>
<evidence type="ECO:0000313" key="18">
    <source>
        <dbReference type="Proteomes" id="UP000029922"/>
    </source>
</evidence>
<dbReference type="GO" id="GO:0044205">
    <property type="term" value="P:'de novo' UMP biosynthetic process"/>
    <property type="evidence" value="ECO:0007669"/>
    <property type="project" value="UniProtKB-UniPathway"/>
</dbReference>
<evidence type="ECO:0000313" key="19">
    <source>
        <dbReference type="Proteomes" id="UP000255139"/>
    </source>
</evidence>
<keyword evidence="12" id="KW-0472">Membrane</keyword>
<gene>
    <name evidence="16" type="primary">pyrD</name>
    <name evidence="17" type="ORF">LS73_004975</name>
    <name evidence="16" type="ORF">NCTC12714_00630</name>
</gene>
<sequence>MSFYRQLKPLLFKIDPEKAHNLVTKLMSITPKLHLLESYLVASYCKVYDNLSQDIHGLHFYNPVGLASGFDKNAEFIRSLAGIGFGFLELGSITQMPQNGNPKPRIFRHIEEESMQNAMGFNNIGARGMLANLKKHYPFSIPLGINIGKNKDLVLSDSLKNYELSLDTLKDHGDYFTFNLSSPNTPNLRDLQNESFVGELISMAREVTNKPLFLKISPDMEVDVMLAVCQKAIDCGINGIVATNTTIDYNVIANPIKKNDVAIGGISGKALCEKSRTVLKILGQNFFGKTTLISLGGISDANELYTRLGLGASLVQLMTSFIFHGPSLIANINKELSHKLEVDGFKSISEMIGKDISQ</sequence>
<evidence type="ECO:0000256" key="14">
    <source>
        <dbReference type="NCBIfam" id="TIGR01036"/>
    </source>
</evidence>
<evidence type="ECO:0000256" key="12">
    <source>
        <dbReference type="ARBA" id="ARBA00023136"/>
    </source>
</evidence>
<dbReference type="UniPathway" id="UPA00070">
    <property type="reaction ID" value="UER00946"/>
</dbReference>
<keyword evidence="10" id="KW-0665">Pyrimidine biosynthesis</keyword>
<dbReference type="PANTHER" id="PTHR48109:SF4">
    <property type="entry name" value="DIHYDROOROTATE DEHYDROGENASE (QUINONE), MITOCHONDRIAL"/>
    <property type="match status" value="1"/>
</dbReference>
<comment type="cofactor">
    <cofactor evidence="1">
        <name>FMN</name>
        <dbReference type="ChEBI" id="CHEBI:58210"/>
    </cofactor>
</comment>
<evidence type="ECO:0000256" key="13">
    <source>
        <dbReference type="ARBA" id="ARBA00048639"/>
    </source>
</evidence>
<protein>
    <recommendedName>
        <fullName evidence="7 14">Dihydroorotate dehydrogenase (quinone)</fullName>
        <ecNumber evidence="6 14">1.3.5.2</ecNumber>
    </recommendedName>
</protein>
<dbReference type="AlphaFoldDB" id="A0A099U1V2"/>
<dbReference type="EC" id="1.3.5.2" evidence="6 14"/>
<dbReference type="PROSITE" id="PS00911">
    <property type="entry name" value="DHODEHASE_1"/>
    <property type="match status" value="1"/>
</dbReference>
<dbReference type="OrthoDB" id="9802377at2"/>
<evidence type="ECO:0000256" key="10">
    <source>
        <dbReference type="ARBA" id="ARBA00022975"/>
    </source>
</evidence>
<reference evidence="16 19" key="2">
    <citation type="submission" date="2018-06" db="EMBL/GenBank/DDBJ databases">
        <authorList>
            <consortium name="Pathogen Informatics"/>
            <person name="Doyle S."/>
        </authorList>
    </citation>
    <scope>NUCLEOTIDE SEQUENCE [LARGE SCALE GENOMIC DNA]</scope>
    <source>
        <strain evidence="16 19">NCTC12714</strain>
    </source>
</reference>
<dbReference type="Proteomes" id="UP000255139">
    <property type="component" value="Unassembled WGS sequence"/>
</dbReference>
<comment type="pathway">
    <text evidence="4">Pyrimidine metabolism; UMP biosynthesis via de novo pathway; orotate from (S)-dihydroorotate (quinone route): step 1/1.</text>
</comment>
<evidence type="ECO:0000256" key="4">
    <source>
        <dbReference type="ARBA" id="ARBA00005161"/>
    </source>
</evidence>
<evidence type="ECO:0000256" key="7">
    <source>
        <dbReference type="ARBA" id="ARBA00018366"/>
    </source>
</evidence>
<dbReference type="CDD" id="cd04738">
    <property type="entry name" value="DHOD_2_like"/>
    <property type="match status" value="1"/>
</dbReference>
<keyword evidence="9" id="KW-0288">FMN</keyword>
<evidence type="ECO:0000256" key="11">
    <source>
        <dbReference type="ARBA" id="ARBA00023002"/>
    </source>
</evidence>
<dbReference type="InterPro" id="IPR005720">
    <property type="entry name" value="Dihydroorotate_DH_cat"/>
</dbReference>
<dbReference type="GO" id="GO:0106430">
    <property type="term" value="F:dihydroorotate dehydrogenase (quinone) activity"/>
    <property type="evidence" value="ECO:0007669"/>
    <property type="project" value="UniProtKB-EC"/>
</dbReference>
<comment type="similarity">
    <text evidence="5">Belongs to the dihydroorotate dehydrogenase family. Type 2 subfamily.</text>
</comment>
<evidence type="ECO:0000256" key="9">
    <source>
        <dbReference type="ARBA" id="ARBA00022643"/>
    </source>
</evidence>
<name>A0A099U1V2_9HELI</name>
<feature type="domain" description="Dihydroorotate dehydrogenase catalytic" evidence="15">
    <location>
        <begin position="51"/>
        <end position="340"/>
    </location>
</feature>
<dbReference type="NCBIfam" id="TIGR01036">
    <property type="entry name" value="pyrD_sub2"/>
    <property type="match status" value="1"/>
</dbReference>
<keyword evidence="8" id="KW-0285">Flavoprotein</keyword>
<evidence type="ECO:0000256" key="5">
    <source>
        <dbReference type="ARBA" id="ARBA00005359"/>
    </source>
</evidence>
<comment type="catalytic activity">
    <reaction evidence="13">
        <text>(S)-dihydroorotate + a quinone = orotate + a quinol</text>
        <dbReference type="Rhea" id="RHEA:30187"/>
        <dbReference type="ChEBI" id="CHEBI:24646"/>
        <dbReference type="ChEBI" id="CHEBI:30839"/>
        <dbReference type="ChEBI" id="CHEBI:30864"/>
        <dbReference type="ChEBI" id="CHEBI:132124"/>
        <dbReference type="EC" id="1.3.5.2"/>
    </reaction>
</comment>
<accession>A0A099U1V2</accession>
<proteinExistence type="inferred from homology"/>
<reference evidence="17 18" key="1">
    <citation type="journal article" date="2014" name="Genome Announc.">
        <title>Draft genome sequences of eight enterohepatic helicobacter species isolated from both laboratory and wild rodents.</title>
        <authorList>
            <person name="Sheh A."/>
            <person name="Shen Z."/>
            <person name="Fox J.G."/>
        </authorList>
    </citation>
    <scope>NUCLEOTIDE SEQUENCE [LARGE SCALE GENOMIC DNA]</scope>
    <source>
        <strain evidence="17 18">ST1</strain>
    </source>
</reference>
<keyword evidence="11 16" id="KW-0560">Oxidoreductase</keyword>
<dbReference type="EMBL" id="UGJE01000002">
    <property type="protein sequence ID" value="STQ85842.1"/>
    <property type="molecule type" value="Genomic_DNA"/>
</dbReference>
<dbReference type="PANTHER" id="PTHR48109">
    <property type="entry name" value="DIHYDROOROTATE DEHYDROGENASE (QUINONE), MITOCHONDRIAL-RELATED"/>
    <property type="match status" value="1"/>
</dbReference>
<dbReference type="RefSeq" id="WP_034556756.1">
    <property type="nucleotide sequence ID" value="NZ_FZML01000006.1"/>
</dbReference>
<evidence type="ECO:0000256" key="8">
    <source>
        <dbReference type="ARBA" id="ARBA00022630"/>
    </source>
</evidence>
<dbReference type="GO" id="GO:0006207">
    <property type="term" value="P:'de novo' pyrimidine nucleobase biosynthetic process"/>
    <property type="evidence" value="ECO:0007669"/>
    <property type="project" value="UniProtKB-UniRule"/>
</dbReference>
<evidence type="ECO:0000313" key="17">
    <source>
        <dbReference type="EMBL" id="TLE00339.1"/>
    </source>
</evidence>
<comment type="subcellular location">
    <subcellularLocation>
        <location evidence="3">Membrane</location>
    </subcellularLocation>
</comment>
<organism evidence="16 19">
    <name type="scientific">Helicobacter muridarum</name>
    <dbReference type="NCBI Taxonomy" id="216"/>
    <lineage>
        <taxon>Bacteria</taxon>
        <taxon>Pseudomonadati</taxon>
        <taxon>Campylobacterota</taxon>
        <taxon>Epsilonproteobacteria</taxon>
        <taxon>Campylobacterales</taxon>
        <taxon>Helicobacteraceae</taxon>
        <taxon>Helicobacter</taxon>
    </lineage>
</organism>
<dbReference type="STRING" id="216.LS73_00805"/>
<dbReference type="Gene3D" id="3.20.20.70">
    <property type="entry name" value="Aldolase class I"/>
    <property type="match status" value="1"/>
</dbReference>
<dbReference type="Pfam" id="PF01180">
    <property type="entry name" value="DHO_dh"/>
    <property type="match status" value="1"/>
</dbReference>
<evidence type="ECO:0000256" key="3">
    <source>
        <dbReference type="ARBA" id="ARBA00004370"/>
    </source>
</evidence>
<keyword evidence="19" id="KW-1185">Reference proteome</keyword>
<dbReference type="InterPro" id="IPR001295">
    <property type="entry name" value="Dihydroorotate_DH_CS"/>
</dbReference>
<dbReference type="GO" id="GO:0005737">
    <property type="term" value="C:cytoplasm"/>
    <property type="evidence" value="ECO:0007669"/>
    <property type="project" value="InterPro"/>
</dbReference>